<dbReference type="InterPro" id="IPR025724">
    <property type="entry name" value="GAG-pre-integrase_dom"/>
</dbReference>
<protein>
    <recommendedName>
        <fullName evidence="4">Integrase catalytic domain-containing protein</fullName>
    </recommendedName>
</protein>
<keyword evidence="2" id="KW-0378">Hydrolase</keyword>
<proteinExistence type="predicted"/>
<accession>A0A6L2M5E3</accession>
<dbReference type="PROSITE" id="PS50994">
    <property type="entry name" value="INTEGRASE"/>
    <property type="match status" value="1"/>
</dbReference>
<dbReference type="InterPro" id="IPR039537">
    <property type="entry name" value="Retrotran_Ty1/copia-like"/>
</dbReference>
<dbReference type="EMBL" id="BKCJ010005897">
    <property type="protein sequence ID" value="GEU69233.1"/>
    <property type="molecule type" value="Genomic_DNA"/>
</dbReference>
<dbReference type="CDD" id="cd09272">
    <property type="entry name" value="RNase_HI_RT_Ty1"/>
    <property type="match status" value="1"/>
</dbReference>
<dbReference type="InterPro" id="IPR012337">
    <property type="entry name" value="RNaseH-like_sf"/>
</dbReference>
<evidence type="ECO:0000256" key="3">
    <source>
        <dbReference type="SAM" id="Coils"/>
    </source>
</evidence>
<evidence type="ECO:0000256" key="2">
    <source>
        <dbReference type="ARBA" id="ARBA00022801"/>
    </source>
</evidence>
<keyword evidence="1" id="KW-0479">Metal-binding</keyword>
<dbReference type="GO" id="GO:0046872">
    <property type="term" value="F:metal ion binding"/>
    <property type="evidence" value="ECO:0007669"/>
    <property type="project" value="UniProtKB-KW"/>
</dbReference>
<dbReference type="InterPro" id="IPR013103">
    <property type="entry name" value="RVT_2"/>
</dbReference>
<feature type="coiled-coil region" evidence="3">
    <location>
        <begin position="202"/>
        <end position="264"/>
    </location>
</feature>
<dbReference type="SUPFAM" id="SSF53098">
    <property type="entry name" value="Ribonuclease H-like"/>
    <property type="match status" value="1"/>
</dbReference>
<dbReference type="GO" id="GO:0016787">
    <property type="term" value="F:hydrolase activity"/>
    <property type="evidence" value="ECO:0007669"/>
    <property type="project" value="UniProtKB-KW"/>
</dbReference>
<feature type="domain" description="Integrase catalytic" evidence="4">
    <location>
        <begin position="425"/>
        <end position="530"/>
    </location>
</feature>
<organism evidence="5">
    <name type="scientific">Tanacetum cinerariifolium</name>
    <name type="common">Dalmatian daisy</name>
    <name type="synonym">Chrysanthemum cinerariifolium</name>
    <dbReference type="NCBI Taxonomy" id="118510"/>
    <lineage>
        <taxon>Eukaryota</taxon>
        <taxon>Viridiplantae</taxon>
        <taxon>Streptophyta</taxon>
        <taxon>Embryophyta</taxon>
        <taxon>Tracheophyta</taxon>
        <taxon>Spermatophyta</taxon>
        <taxon>Magnoliopsida</taxon>
        <taxon>eudicotyledons</taxon>
        <taxon>Gunneridae</taxon>
        <taxon>Pentapetalae</taxon>
        <taxon>asterids</taxon>
        <taxon>campanulids</taxon>
        <taxon>Asterales</taxon>
        <taxon>Asteraceae</taxon>
        <taxon>Asteroideae</taxon>
        <taxon>Anthemideae</taxon>
        <taxon>Anthemidinae</taxon>
        <taxon>Tanacetum</taxon>
    </lineage>
</organism>
<dbReference type="Pfam" id="PF13976">
    <property type="entry name" value="gag_pre-integrs"/>
    <property type="match status" value="1"/>
</dbReference>
<sequence>MSRDVITVGLTMRIMLLYRGEYSQWRERFMILKSRQMNAPPTLKDPKFWTAEEKKTRKIDRQARSLLIQGLPNDIYSLIDSNETTKDLSDALERQMRGSEYGEQDRKAAILYEYEIFKAIEREQKDILPKTARKQRSKTNYYKTKMLLAKKDSDEQVLLAEDQAWMESSSDSNQEINANMVFMAQIEKVLSDSDENSSSAEETIIEKRIERANQQSKDLENQNKDLQNKYDVLINQVNTFEEKNNEFNDQIKVLNKKNADFLAQTNVLQDQLKIKHVVIDTHTEYLLTDDRSSNLYTISLNEVASNSSACLLAKASSSQSWLWHQRLSHLNFTTINNLVKNNLVQGLPKMKFKKDHLCSACEQGLPKMKFEKDHLCSACEQGKIHRKHHKSKTSFASNKPLYLLHMDLCGPMRVKSINGKRYVLVVVDDYSRYTWVFFLHSKDEASYVIISFIKKTQVNLQLQVQTPQQNGVVERRNRTLIETAKTMLTFTNLPSFLWAEAIATACFTQNRSIIHKRFDKTPYELMNKRKPNIKFFRVFRCRCDLLNDYEDVRKLKAKGDIRVFVGYSKESAAFRIYNKQTRKSSNPSVSQVSETSKQDLEDLFQNFYDEYFGASKIMKSSTTNVETSINEEVFHEVSESFQGESSLSSLNDDVQQSTEEIMNSLTTNVETSNSKIPSHGEEVFHEVSESFQGESSSSLLNDDVQKSTEEVILPQTNTQSIPINMVPNGDEATLRYVDWVSAMQEELDQFARLKVWRLVPRPEGKSVIKTKWIFKSIDYDKTFAPIARIEAIHLFLAYVAYKDFTVFQMDVKTTFLNGILKEEVYVGQPPVLTLMVEQAKLNLDLVGKPIDHTDYRSMIGSLIFRMENCDTVLALMVEQAKLNLDLVGKPIDHTDYRSMIGSLMYVTSSRPDIMFATSESEYVVVSSCCAQVLWMRTQLTDDGFFYDKVSIYYDSKSAIAISCNPVHHTRTKHIDVRYYFIKDHVEKGTKELYFIGTEYQLANLFTKSLPEARFKFLVEKLGMMSRET</sequence>
<gene>
    <name evidence="5" type="ORF">Tci_041211</name>
</gene>
<dbReference type="GO" id="GO:0003676">
    <property type="term" value="F:nucleic acid binding"/>
    <property type="evidence" value="ECO:0007669"/>
    <property type="project" value="InterPro"/>
</dbReference>
<evidence type="ECO:0000259" key="4">
    <source>
        <dbReference type="PROSITE" id="PS50994"/>
    </source>
</evidence>
<dbReference type="InterPro" id="IPR036397">
    <property type="entry name" value="RNaseH_sf"/>
</dbReference>
<dbReference type="PANTHER" id="PTHR42648:SF18">
    <property type="entry name" value="RETROTRANSPOSON, UNCLASSIFIED-LIKE PROTEIN"/>
    <property type="match status" value="1"/>
</dbReference>
<dbReference type="PANTHER" id="PTHR42648">
    <property type="entry name" value="TRANSPOSASE, PUTATIVE-RELATED"/>
    <property type="match status" value="1"/>
</dbReference>
<keyword evidence="3" id="KW-0175">Coiled coil</keyword>
<dbReference type="InterPro" id="IPR001584">
    <property type="entry name" value="Integrase_cat-core"/>
</dbReference>
<dbReference type="Pfam" id="PF07727">
    <property type="entry name" value="RVT_2"/>
    <property type="match status" value="1"/>
</dbReference>
<dbReference type="Gene3D" id="3.30.420.10">
    <property type="entry name" value="Ribonuclease H-like superfamily/Ribonuclease H"/>
    <property type="match status" value="2"/>
</dbReference>
<evidence type="ECO:0000313" key="5">
    <source>
        <dbReference type="EMBL" id="GEU69233.1"/>
    </source>
</evidence>
<reference evidence="5" key="1">
    <citation type="journal article" date="2019" name="Sci. Rep.">
        <title>Draft genome of Tanacetum cinerariifolium, the natural source of mosquito coil.</title>
        <authorList>
            <person name="Yamashiro T."/>
            <person name="Shiraishi A."/>
            <person name="Satake H."/>
            <person name="Nakayama K."/>
        </authorList>
    </citation>
    <scope>NUCLEOTIDE SEQUENCE</scope>
</reference>
<dbReference type="AlphaFoldDB" id="A0A6L2M5E3"/>
<evidence type="ECO:0000256" key="1">
    <source>
        <dbReference type="ARBA" id="ARBA00022723"/>
    </source>
</evidence>
<name>A0A6L2M5E3_TANCI</name>
<dbReference type="GO" id="GO:0015074">
    <property type="term" value="P:DNA integration"/>
    <property type="evidence" value="ECO:0007669"/>
    <property type="project" value="InterPro"/>
</dbReference>
<comment type="caution">
    <text evidence="5">The sequence shown here is derived from an EMBL/GenBank/DDBJ whole genome shotgun (WGS) entry which is preliminary data.</text>
</comment>